<dbReference type="Proteomes" id="UP001597380">
    <property type="component" value="Unassembled WGS sequence"/>
</dbReference>
<dbReference type="Gene3D" id="2.30.30.320">
    <property type="entry name" value="DUF1653-like domain"/>
    <property type="match status" value="1"/>
</dbReference>
<evidence type="ECO:0000313" key="3">
    <source>
        <dbReference type="Proteomes" id="UP001597380"/>
    </source>
</evidence>
<protein>
    <submittedName>
        <fullName evidence="2">DUF1653 domain-containing protein</fullName>
    </submittedName>
</protein>
<keyword evidence="3" id="KW-1185">Reference proteome</keyword>
<dbReference type="EMBL" id="JBHUHT010000012">
    <property type="protein sequence ID" value="MFD2096722.1"/>
    <property type="molecule type" value="Genomic_DNA"/>
</dbReference>
<accession>A0ABW4XP18</accession>
<sequence length="77" mass="9169">MSSPSQIQPDLPPGRYRHFKGGEYQVLDLAKHSETEEWMVLYRPLYGDQKLWVRPFAMFTEMVTYQNKLVSRFTLVE</sequence>
<evidence type="ECO:0000313" key="2">
    <source>
        <dbReference type="EMBL" id="MFD2096722.1"/>
    </source>
</evidence>
<feature type="domain" description="DUF1653" evidence="1">
    <location>
        <begin position="14"/>
        <end position="74"/>
    </location>
</feature>
<dbReference type="RefSeq" id="WP_345338886.1">
    <property type="nucleotide sequence ID" value="NZ_BAABLI010000008.1"/>
</dbReference>
<gene>
    <name evidence="2" type="ORF">ACFSJ3_12060</name>
</gene>
<name>A0ABW4XP18_9GAMM</name>
<dbReference type="Pfam" id="PF07866">
    <property type="entry name" value="DUF1653"/>
    <property type="match status" value="1"/>
</dbReference>
<reference evidence="3" key="1">
    <citation type="journal article" date="2019" name="Int. J. Syst. Evol. Microbiol.">
        <title>The Global Catalogue of Microorganisms (GCM) 10K type strain sequencing project: providing services to taxonomists for standard genome sequencing and annotation.</title>
        <authorList>
            <consortium name="The Broad Institute Genomics Platform"/>
            <consortium name="The Broad Institute Genome Sequencing Center for Infectious Disease"/>
            <person name="Wu L."/>
            <person name="Ma J."/>
        </authorList>
    </citation>
    <scope>NUCLEOTIDE SEQUENCE [LARGE SCALE GENOMIC DNA]</scope>
    <source>
        <strain evidence="3">CGMCC 1.10992</strain>
    </source>
</reference>
<comment type="caution">
    <text evidence="2">The sequence shown here is derived from an EMBL/GenBank/DDBJ whole genome shotgun (WGS) entry which is preliminary data.</text>
</comment>
<evidence type="ECO:0000259" key="1">
    <source>
        <dbReference type="Pfam" id="PF07866"/>
    </source>
</evidence>
<dbReference type="InterPro" id="IPR023387">
    <property type="entry name" value="DUF1653-like_dom"/>
</dbReference>
<proteinExistence type="predicted"/>
<dbReference type="InterPro" id="IPR037135">
    <property type="entry name" value="DUF1653-like_dom_sf"/>
</dbReference>
<organism evidence="2 3">
    <name type="scientific">Corallincola platygyrae</name>
    <dbReference type="NCBI Taxonomy" id="1193278"/>
    <lineage>
        <taxon>Bacteria</taxon>
        <taxon>Pseudomonadati</taxon>
        <taxon>Pseudomonadota</taxon>
        <taxon>Gammaproteobacteria</taxon>
        <taxon>Alteromonadales</taxon>
        <taxon>Psychromonadaceae</taxon>
        <taxon>Corallincola</taxon>
    </lineage>
</organism>